<dbReference type="Pfam" id="PF03621">
    <property type="entry name" value="MbtH"/>
    <property type="match status" value="1"/>
</dbReference>
<dbReference type="EMBL" id="RAHG01000005">
    <property type="protein sequence ID" value="RJT12902.1"/>
    <property type="molecule type" value="Genomic_DNA"/>
</dbReference>
<dbReference type="PANTHER" id="PTHR38444">
    <property type="entry name" value="ENTEROBACTIN BIOSYNTHESIS PROTEIN YBDZ"/>
    <property type="match status" value="1"/>
</dbReference>
<dbReference type="PANTHER" id="PTHR38444:SF1">
    <property type="entry name" value="ENTEROBACTIN BIOSYNTHESIS PROTEIN YBDZ"/>
    <property type="match status" value="1"/>
</dbReference>
<dbReference type="SUPFAM" id="SSF160582">
    <property type="entry name" value="MbtH-like"/>
    <property type="match status" value="1"/>
</dbReference>
<protein>
    <submittedName>
        <fullName evidence="2">MbtH family protein</fullName>
    </submittedName>
</protein>
<evidence type="ECO:0000313" key="2">
    <source>
        <dbReference type="EMBL" id="RJT12902.1"/>
    </source>
</evidence>
<sequence length="87" mass="10118">MNRKENALENYNPFDDDRAVCCVLINDEQQYSLWPEALAVPDGWRIAFGPSVRTHCAEWLEKHWRDMRPHSLRLHDVTVAKQEAAGV</sequence>
<feature type="domain" description="MbtH-like" evidence="1">
    <location>
        <begin position="12"/>
        <end position="62"/>
    </location>
</feature>
<comment type="caution">
    <text evidence="2">The sequence shown here is derived from an EMBL/GenBank/DDBJ whole genome shotgun (WGS) entry which is preliminary data.</text>
</comment>
<evidence type="ECO:0000313" key="3">
    <source>
        <dbReference type="Proteomes" id="UP000284119"/>
    </source>
</evidence>
<dbReference type="InterPro" id="IPR038020">
    <property type="entry name" value="MbtH-like_sf"/>
</dbReference>
<organism evidence="2 3">
    <name type="scientific">Rahnella inusitata</name>
    <dbReference type="NCBI Taxonomy" id="58169"/>
    <lineage>
        <taxon>Bacteria</taxon>
        <taxon>Pseudomonadati</taxon>
        <taxon>Pseudomonadota</taxon>
        <taxon>Gammaproteobacteria</taxon>
        <taxon>Enterobacterales</taxon>
        <taxon>Yersiniaceae</taxon>
        <taxon>Rahnella</taxon>
    </lineage>
</organism>
<name>A0ABX9P2I2_9GAMM</name>
<dbReference type="SMART" id="SM00923">
    <property type="entry name" value="MbtH"/>
    <property type="match status" value="1"/>
</dbReference>
<gene>
    <name evidence="2" type="ORF">D5396_13070</name>
</gene>
<accession>A0ABX9P2I2</accession>
<proteinExistence type="predicted"/>
<dbReference type="InterPro" id="IPR005153">
    <property type="entry name" value="MbtH-like_dom"/>
</dbReference>
<dbReference type="InterPro" id="IPR037407">
    <property type="entry name" value="MLP_fam"/>
</dbReference>
<keyword evidence="3" id="KW-1185">Reference proteome</keyword>
<reference evidence="2 3" key="1">
    <citation type="submission" date="2018-09" db="EMBL/GenBank/DDBJ databases">
        <authorList>
            <person name="Le Fleche-Mateos A."/>
        </authorList>
    </citation>
    <scope>NUCLEOTIDE SEQUENCE [LARGE SCALE GENOMIC DNA]</scope>
    <source>
        <strain evidence="2 3">DSM 30078</strain>
    </source>
</reference>
<dbReference type="Gene3D" id="3.90.820.10">
    <property type="entry name" value="Structural Genomics, Unknown Function 30-nov-00 1gh9 Mol_id"/>
    <property type="match status" value="1"/>
</dbReference>
<evidence type="ECO:0000259" key="1">
    <source>
        <dbReference type="SMART" id="SM00923"/>
    </source>
</evidence>
<dbReference type="Proteomes" id="UP000284119">
    <property type="component" value="Unassembled WGS sequence"/>
</dbReference>